<dbReference type="KEGG" id="many:MANY_48890"/>
<dbReference type="Gene3D" id="1.20.5.1030">
    <property type="entry name" value="Preprotein translocase secy subunit"/>
    <property type="match status" value="1"/>
</dbReference>
<dbReference type="GO" id="GO:0043952">
    <property type="term" value="P:protein transport by the Sec complex"/>
    <property type="evidence" value="ECO:0007669"/>
    <property type="project" value="UniProtKB-UniRule"/>
</dbReference>
<evidence type="ECO:0000256" key="9">
    <source>
        <dbReference type="HAMAP-Rule" id="MF_00422"/>
    </source>
</evidence>
<feature type="compositionally biased region" description="Acidic residues" evidence="10">
    <location>
        <begin position="62"/>
        <end position="75"/>
    </location>
</feature>
<gene>
    <name evidence="9 11" type="primary">secE</name>
    <name evidence="11" type="ORF">MANY_48890</name>
</gene>
<evidence type="ECO:0000256" key="8">
    <source>
        <dbReference type="ARBA" id="ARBA00023136"/>
    </source>
</evidence>
<comment type="subcellular location">
    <subcellularLocation>
        <location evidence="9">Cell membrane</location>
        <topology evidence="9">Single-pass membrane protein</topology>
    </subcellularLocation>
    <subcellularLocation>
        <location evidence="1">Membrane</location>
    </subcellularLocation>
</comment>
<dbReference type="AlphaFoldDB" id="A0A6N4WI13"/>
<evidence type="ECO:0000313" key="12">
    <source>
        <dbReference type="Proteomes" id="UP000467249"/>
    </source>
</evidence>
<comment type="similarity">
    <text evidence="9">Belongs to the SecE/SEC61-gamma family.</text>
</comment>
<comment type="subunit">
    <text evidence="9">Component of the Sec protein translocase complex. Heterotrimer consisting of SecY, SecE and SecG subunits. The heterotrimers can form oligomers, although 1 heterotrimer is thought to be able to translocate proteins. Interacts with the ribosome. Interacts with SecDF, and other proteins may be involved. Interacts with SecA.</text>
</comment>
<dbReference type="Pfam" id="PF00584">
    <property type="entry name" value="SecE"/>
    <property type="match status" value="1"/>
</dbReference>
<reference evidence="11 12" key="1">
    <citation type="journal article" date="2019" name="Emerg. Microbes Infect.">
        <title>Comprehensive subspecies identification of 175 nontuberculous mycobacteria species based on 7547 genomic profiles.</title>
        <authorList>
            <person name="Matsumoto Y."/>
            <person name="Kinjo T."/>
            <person name="Motooka D."/>
            <person name="Nabeya D."/>
            <person name="Jung N."/>
            <person name="Uechi K."/>
            <person name="Horii T."/>
            <person name="Iida T."/>
            <person name="Fujita J."/>
            <person name="Nakamura S."/>
        </authorList>
    </citation>
    <scope>NUCLEOTIDE SEQUENCE [LARGE SCALE GENOMIC DNA]</scope>
    <source>
        <strain evidence="11 12">JCM 30275</strain>
    </source>
</reference>
<feature type="compositionally biased region" description="Basic residues" evidence="10">
    <location>
        <begin position="81"/>
        <end position="90"/>
    </location>
</feature>
<dbReference type="InterPro" id="IPR005807">
    <property type="entry name" value="SecE_bac"/>
</dbReference>
<dbReference type="GO" id="GO:0065002">
    <property type="term" value="P:intracellular protein transmembrane transport"/>
    <property type="evidence" value="ECO:0007669"/>
    <property type="project" value="UniProtKB-UniRule"/>
</dbReference>
<evidence type="ECO:0000256" key="4">
    <source>
        <dbReference type="ARBA" id="ARBA00022692"/>
    </source>
</evidence>
<dbReference type="GO" id="GO:0008320">
    <property type="term" value="F:protein transmembrane transporter activity"/>
    <property type="evidence" value="ECO:0007669"/>
    <property type="project" value="UniProtKB-UniRule"/>
</dbReference>
<keyword evidence="12" id="KW-1185">Reference proteome</keyword>
<evidence type="ECO:0000313" key="11">
    <source>
        <dbReference type="EMBL" id="BBZ79552.1"/>
    </source>
</evidence>
<dbReference type="GO" id="GO:0005886">
    <property type="term" value="C:plasma membrane"/>
    <property type="evidence" value="ECO:0007669"/>
    <property type="project" value="UniProtKB-SubCell"/>
</dbReference>
<keyword evidence="4 9" id="KW-0812">Transmembrane</keyword>
<organism evidence="11 12">
    <name type="scientific">Mycolicibacterium anyangense</name>
    <dbReference type="NCBI Taxonomy" id="1431246"/>
    <lineage>
        <taxon>Bacteria</taxon>
        <taxon>Bacillati</taxon>
        <taxon>Actinomycetota</taxon>
        <taxon>Actinomycetes</taxon>
        <taxon>Mycobacteriales</taxon>
        <taxon>Mycobacteriaceae</taxon>
        <taxon>Mycolicibacterium</taxon>
    </lineage>
</organism>
<dbReference type="GO" id="GO:0009306">
    <property type="term" value="P:protein secretion"/>
    <property type="evidence" value="ECO:0007669"/>
    <property type="project" value="UniProtKB-UniRule"/>
</dbReference>
<dbReference type="NCBIfam" id="TIGR00964">
    <property type="entry name" value="secE_bact"/>
    <property type="match status" value="1"/>
</dbReference>
<comment type="function">
    <text evidence="9">Essential subunit of the Sec protein translocation channel SecYEG. Clamps together the 2 halves of SecY. May contact the channel plug during translocation.</text>
</comment>
<keyword evidence="3 9" id="KW-1003">Cell membrane</keyword>
<dbReference type="PROSITE" id="PS01067">
    <property type="entry name" value="SECE_SEC61G"/>
    <property type="match status" value="1"/>
</dbReference>
<dbReference type="EMBL" id="AP022620">
    <property type="protein sequence ID" value="BBZ79552.1"/>
    <property type="molecule type" value="Genomic_DNA"/>
</dbReference>
<keyword evidence="7 9" id="KW-0811">Translocation</keyword>
<dbReference type="GO" id="GO:0006605">
    <property type="term" value="P:protein targeting"/>
    <property type="evidence" value="ECO:0007669"/>
    <property type="project" value="UniProtKB-UniRule"/>
</dbReference>
<protein>
    <recommendedName>
        <fullName evidence="9">Protein translocase subunit SecE</fullName>
    </recommendedName>
</protein>
<keyword evidence="5 9" id="KW-0653">Protein transport</keyword>
<evidence type="ECO:0000256" key="2">
    <source>
        <dbReference type="ARBA" id="ARBA00022448"/>
    </source>
</evidence>
<keyword evidence="2 9" id="KW-0813">Transport</keyword>
<feature type="region of interest" description="Disordered" evidence="10">
    <location>
        <begin position="1"/>
        <end position="92"/>
    </location>
</feature>
<dbReference type="InterPro" id="IPR038379">
    <property type="entry name" value="SecE_sf"/>
</dbReference>
<proteinExistence type="inferred from homology"/>
<dbReference type="InterPro" id="IPR001901">
    <property type="entry name" value="Translocase_SecE/Sec61-g"/>
</dbReference>
<sequence>MHTGLGVLSPDELDTKEHAVSDERDSADAAGADGLGGEVVVRPQRPTGKRTRQRAGATALAEPEEAESTAEELGVEDTKAKKAKKSKKAKTGPSRNPFLFVWNYLKQVVAELRKVIWPNRKQMVSYTTVVLLFLAFMVALIGGVDLGLAKLVLLVFG</sequence>
<evidence type="ECO:0000256" key="6">
    <source>
        <dbReference type="ARBA" id="ARBA00022989"/>
    </source>
</evidence>
<dbReference type="PANTHER" id="PTHR33910:SF1">
    <property type="entry name" value="PROTEIN TRANSLOCASE SUBUNIT SECE"/>
    <property type="match status" value="1"/>
</dbReference>
<evidence type="ECO:0000256" key="3">
    <source>
        <dbReference type="ARBA" id="ARBA00022475"/>
    </source>
</evidence>
<dbReference type="Proteomes" id="UP000467249">
    <property type="component" value="Chromosome"/>
</dbReference>
<evidence type="ECO:0000256" key="5">
    <source>
        <dbReference type="ARBA" id="ARBA00022927"/>
    </source>
</evidence>
<evidence type="ECO:0000256" key="1">
    <source>
        <dbReference type="ARBA" id="ARBA00004370"/>
    </source>
</evidence>
<feature type="compositionally biased region" description="Basic and acidic residues" evidence="10">
    <location>
        <begin position="13"/>
        <end position="27"/>
    </location>
</feature>
<keyword evidence="6 9" id="KW-1133">Transmembrane helix</keyword>
<feature type="transmembrane region" description="Helical" evidence="9">
    <location>
        <begin position="123"/>
        <end position="144"/>
    </location>
</feature>
<accession>A0A6N4WI13</accession>
<dbReference type="HAMAP" id="MF_00422">
    <property type="entry name" value="SecE"/>
    <property type="match status" value="1"/>
</dbReference>
<evidence type="ECO:0000256" key="10">
    <source>
        <dbReference type="SAM" id="MobiDB-lite"/>
    </source>
</evidence>
<keyword evidence="8 9" id="KW-0472">Membrane</keyword>
<dbReference type="PANTHER" id="PTHR33910">
    <property type="entry name" value="PROTEIN TRANSLOCASE SUBUNIT SECE"/>
    <property type="match status" value="1"/>
</dbReference>
<evidence type="ECO:0000256" key="7">
    <source>
        <dbReference type="ARBA" id="ARBA00023010"/>
    </source>
</evidence>
<name>A0A6N4WI13_9MYCO</name>